<evidence type="ECO:0000256" key="4">
    <source>
        <dbReference type="ARBA" id="ARBA00016218"/>
    </source>
</evidence>
<dbReference type="SUPFAM" id="SSF55083">
    <property type="entry name" value="6-hydroxymethyl-7,8-dihydropterin pyrophosphokinase, HPPK"/>
    <property type="match status" value="1"/>
</dbReference>
<dbReference type="GO" id="GO:0003848">
    <property type="term" value="F:2-amino-4-hydroxy-6-hydroxymethyldihydropteridine diphosphokinase activity"/>
    <property type="evidence" value="ECO:0007669"/>
    <property type="project" value="UniProtKB-EC"/>
</dbReference>
<comment type="similarity">
    <text evidence="2">Belongs to the HPPK family.</text>
</comment>
<dbReference type="Pfam" id="PF01288">
    <property type="entry name" value="HPPK"/>
    <property type="match status" value="1"/>
</dbReference>
<keyword evidence="9" id="KW-0289">Folate biosynthesis</keyword>
<evidence type="ECO:0000256" key="10">
    <source>
        <dbReference type="ARBA" id="ARBA00029409"/>
    </source>
</evidence>
<evidence type="ECO:0000256" key="12">
    <source>
        <dbReference type="ARBA" id="ARBA00033413"/>
    </source>
</evidence>
<keyword evidence="8" id="KW-0067">ATP-binding</keyword>
<keyword evidence="16" id="KW-1185">Reference proteome</keyword>
<dbReference type="RefSeq" id="WP_055394219.1">
    <property type="nucleotide sequence ID" value="NZ_LCTZ01000002.1"/>
</dbReference>
<evidence type="ECO:0000256" key="5">
    <source>
        <dbReference type="ARBA" id="ARBA00022679"/>
    </source>
</evidence>
<dbReference type="InterPro" id="IPR027417">
    <property type="entry name" value="P-loop_NTPase"/>
</dbReference>
<evidence type="ECO:0000256" key="9">
    <source>
        <dbReference type="ARBA" id="ARBA00022909"/>
    </source>
</evidence>
<dbReference type="EMBL" id="LCTZ01000002">
    <property type="protein sequence ID" value="KQC29928.1"/>
    <property type="molecule type" value="Genomic_DNA"/>
</dbReference>
<evidence type="ECO:0000313" key="16">
    <source>
        <dbReference type="Proteomes" id="UP000050827"/>
    </source>
</evidence>
<keyword evidence="7 15" id="KW-0418">Kinase</keyword>
<feature type="domain" description="Deoxynucleoside kinase" evidence="14">
    <location>
        <begin position="181"/>
        <end position="374"/>
    </location>
</feature>
<proteinExistence type="inferred from homology"/>
<dbReference type="CDD" id="cd00483">
    <property type="entry name" value="HPPK"/>
    <property type="match status" value="1"/>
</dbReference>
<keyword evidence="5" id="KW-0808">Transferase</keyword>
<comment type="function">
    <text evidence="10">Catalyzes the transfer of pyrophosphate from adenosine triphosphate (ATP) to 6-hydroxymethyl-7,8-dihydropterin, an enzymatic step in folate biosynthesis pathway.</text>
</comment>
<evidence type="ECO:0000313" key="15">
    <source>
        <dbReference type="EMBL" id="KQC29928.1"/>
    </source>
</evidence>
<dbReference type="UniPathway" id="UPA00077">
    <property type="reaction ID" value="UER00155"/>
</dbReference>
<dbReference type="Gene3D" id="3.40.50.300">
    <property type="entry name" value="P-loop containing nucleotide triphosphate hydrolases"/>
    <property type="match status" value="1"/>
</dbReference>
<dbReference type="PANTHER" id="PTHR43071">
    <property type="entry name" value="2-AMINO-4-HYDROXY-6-HYDROXYMETHYLDIHYDROPTERIDINE PYROPHOSPHOKINASE"/>
    <property type="match status" value="1"/>
</dbReference>
<feature type="domain" description="7,8-dihydro-6-hydroxymethylpterin-pyrophosphokinase" evidence="13">
    <location>
        <begin position="8"/>
        <end position="136"/>
    </location>
</feature>
<dbReference type="GO" id="GO:0046656">
    <property type="term" value="P:folic acid biosynthetic process"/>
    <property type="evidence" value="ECO:0007669"/>
    <property type="project" value="UniProtKB-KW"/>
</dbReference>
<dbReference type="InterPro" id="IPR035907">
    <property type="entry name" value="Hppk_sf"/>
</dbReference>
<dbReference type="GO" id="GO:0016301">
    <property type="term" value="F:kinase activity"/>
    <property type="evidence" value="ECO:0007669"/>
    <property type="project" value="UniProtKB-KW"/>
</dbReference>
<dbReference type="InterPro" id="IPR000550">
    <property type="entry name" value="Hppk"/>
</dbReference>
<dbReference type="AlphaFoldDB" id="A0A0Q1BHG2"/>
<evidence type="ECO:0000256" key="8">
    <source>
        <dbReference type="ARBA" id="ARBA00022840"/>
    </source>
</evidence>
<dbReference type="GO" id="GO:0046654">
    <property type="term" value="P:tetrahydrofolate biosynthetic process"/>
    <property type="evidence" value="ECO:0007669"/>
    <property type="project" value="UniProtKB-UniPathway"/>
</dbReference>
<dbReference type="SUPFAM" id="SSF52540">
    <property type="entry name" value="P-loop containing nucleoside triphosphate hydrolases"/>
    <property type="match status" value="1"/>
</dbReference>
<dbReference type="Proteomes" id="UP000050827">
    <property type="component" value="Unassembled WGS sequence"/>
</dbReference>
<dbReference type="InterPro" id="IPR031314">
    <property type="entry name" value="DNK_dom"/>
</dbReference>
<dbReference type="Pfam" id="PF01712">
    <property type="entry name" value="dNK"/>
    <property type="match status" value="1"/>
</dbReference>
<dbReference type="OrthoDB" id="9776634at2"/>
<keyword evidence="6" id="KW-0547">Nucleotide-binding</keyword>
<dbReference type="GO" id="GO:0005524">
    <property type="term" value="F:ATP binding"/>
    <property type="evidence" value="ECO:0007669"/>
    <property type="project" value="UniProtKB-KW"/>
</dbReference>
<evidence type="ECO:0000256" key="6">
    <source>
        <dbReference type="ARBA" id="ARBA00022741"/>
    </source>
</evidence>
<sequence length="381" mass="44441">MGQTQTAYLSLGSNLGNRYPTLQKAVFRIQKKVGEVTAVSSIYENPAVGFEGEDFLNACISVNTKLPPPELLLVLLEIEKDFGRERSQQKGHQSRTLDIDIVLYGNEIIDSKELAIPHPRMAGRNFVLKPLADIAPQYYHPVLNKDIRNLLQQCKDRSQLKKTSYKLFKNRLELFSQLQFLAIEGNIGAGKTTLSKMIAKDFNAKLVLERFADNPFLPKFYEDQPRYAFPLEMSFLADRYQQFTDDTSQFDLFKNFMVSDYDIFKSLIFAKITLQEEEFNLYKKVFNFMYKEVKKPEIYLYLYQNTERLLANIKKRGRDYEQNIDTSYLEKINRGYMDFIKGHPNQNSMILDLSDLDFVNDSADYETVLERLEEKILQLLF</sequence>
<dbReference type="PATRIC" id="fig|1547436.3.peg.1755"/>
<evidence type="ECO:0000256" key="1">
    <source>
        <dbReference type="ARBA" id="ARBA00005051"/>
    </source>
</evidence>
<evidence type="ECO:0000256" key="2">
    <source>
        <dbReference type="ARBA" id="ARBA00005810"/>
    </source>
</evidence>
<gene>
    <name evidence="15" type="ORF">AAY42_08535</name>
</gene>
<dbReference type="PANTHER" id="PTHR43071:SF1">
    <property type="entry name" value="2-AMINO-4-HYDROXY-6-HYDROXYMETHYLDIHYDROPTERIDINE PYROPHOSPHOKINASE"/>
    <property type="match status" value="1"/>
</dbReference>
<comment type="pathway">
    <text evidence="1">Cofactor biosynthesis; tetrahydrofolate biosynthesis; 2-amino-4-hydroxy-6-hydroxymethyl-7,8-dihydropteridine diphosphate from 7,8-dihydroneopterin triphosphate: step 4/4.</text>
</comment>
<dbReference type="EC" id="2.7.6.3" evidence="3"/>
<accession>A0A0Q1BHG2</accession>
<evidence type="ECO:0000256" key="7">
    <source>
        <dbReference type="ARBA" id="ARBA00022777"/>
    </source>
</evidence>
<evidence type="ECO:0000259" key="14">
    <source>
        <dbReference type="Pfam" id="PF01712"/>
    </source>
</evidence>
<evidence type="ECO:0000259" key="13">
    <source>
        <dbReference type="Pfam" id="PF01288"/>
    </source>
</evidence>
<comment type="caution">
    <text evidence="15">The sequence shown here is derived from an EMBL/GenBank/DDBJ whole genome shotgun (WGS) entry which is preliminary data.</text>
</comment>
<dbReference type="CDD" id="cd01673">
    <property type="entry name" value="dNK"/>
    <property type="match status" value="1"/>
</dbReference>
<organism evidence="15 16">
    <name type="scientific">Flagellimonas eckloniae</name>
    <dbReference type="NCBI Taxonomy" id="346185"/>
    <lineage>
        <taxon>Bacteria</taxon>
        <taxon>Pseudomonadati</taxon>
        <taxon>Bacteroidota</taxon>
        <taxon>Flavobacteriia</taxon>
        <taxon>Flavobacteriales</taxon>
        <taxon>Flavobacteriaceae</taxon>
        <taxon>Flagellimonas</taxon>
    </lineage>
</organism>
<evidence type="ECO:0000256" key="11">
    <source>
        <dbReference type="ARBA" id="ARBA00029766"/>
    </source>
</evidence>
<protein>
    <recommendedName>
        <fullName evidence="4">2-amino-4-hydroxy-6-hydroxymethyldihydropteridine pyrophosphokinase</fullName>
        <ecNumber evidence="3">2.7.6.3</ecNumber>
    </recommendedName>
    <alternativeName>
        <fullName evidence="11">6-hydroxymethyl-7,8-dihydropterin pyrophosphokinase</fullName>
    </alternativeName>
    <alternativeName>
        <fullName evidence="12">7,8-dihydro-6-hydroxymethylpterin-pyrophosphokinase</fullName>
    </alternativeName>
</protein>
<dbReference type="Gene3D" id="3.30.70.560">
    <property type="entry name" value="7,8-Dihydro-6-hydroxymethylpterin-pyrophosphokinase HPPK"/>
    <property type="match status" value="1"/>
</dbReference>
<reference evidence="15 16" key="1">
    <citation type="submission" date="2015-04" db="EMBL/GenBank/DDBJ databases">
        <title>Complete genome of flavobacterium.</title>
        <authorList>
            <person name="Kwon Y.M."/>
            <person name="Kim S.-J."/>
        </authorList>
    </citation>
    <scope>NUCLEOTIDE SEQUENCE [LARGE SCALE GENOMIC DNA]</scope>
    <source>
        <strain evidence="15 16">DK169</strain>
    </source>
</reference>
<evidence type="ECO:0000256" key="3">
    <source>
        <dbReference type="ARBA" id="ARBA00013253"/>
    </source>
</evidence>
<name>A0A0Q1BHG2_9FLAO</name>
<dbReference type="NCBIfam" id="TIGR01498">
    <property type="entry name" value="folK"/>
    <property type="match status" value="1"/>
</dbReference>
<dbReference type="STRING" id="346185.AAY42_08535"/>